<proteinExistence type="inferred from homology"/>
<dbReference type="GO" id="GO:0005829">
    <property type="term" value="C:cytosol"/>
    <property type="evidence" value="ECO:0007669"/>
    <property type="project" value="TreeGrafter"/>
</dbReference>
<dbReference type="PANTHER" id="PTHR11739:SF4">
    <property type="entry name" value="CITRATE SYNTHASE, PEROXISOMAL"/>
    <property type="match status" value="1"/>
</dbReference>
<evidence type="ECO:0000256" key="2">
    <source>
        <dbReference type="ARBA" id="ARBA00010566"/>
    </source>
</evidence>
<evidence type="ECO:0000256" key="3">
    <source>
        <dbReference type="ARBA" id="ARBA00022532"/>
    </source>
</evidence>
<dbReference type="Pfam" id="PF00285">
    <property type="entry name" value="Citrate_synt"/>
    <property type="match status" value="1"/>
</dbReference>
<dbReference type="InterPro" id="IPR016143">
    <property type="entry name" value="Citrate_synth-like_sm_a-sub"/>
</dbReference>
<dbReference type="PIRSF" id="PIRSF001369">
    <property type="entry name" value="Citrate_synth"/>
    <property type="match status" value="1"/>
</dbReference>
<name>A0A143Y8S1_9LACT</name>
<dbReference type="PANTHER" id="PTHR11739">
    <property type="entry name" value="CITRATE SYNTHASE"/>
    <property type="match status" value="1"/>
</dbReference>
<dbReference type="EMBL" id="FJNE01000001">
    <property type="protein sequence ID" value="CZQ82319.1"/>
    <property type="molecule type" value="Genomic_DNA"/>
</dbReference>
<dbReference type="FunFam" id="1.10.230.10:FF:000003">
    <property type="entry name" value="Citrate synthase"/>
    <property type="match status" value="1"/>
</dbReference>
<dbReference type="Proteomes" id="UP000242754">
    <property type="component" value="Unassembled WGS sequence"/>
</dbReference>
<comment type="pathway">
    <text evidence="1">Carbohydrate metabolism; tricarboxylic acid cycle; isocitrate from oxaloacetate: step 1/2.</text>
</comment>
<dbReference type="InterPro" id="IPR011278">
    <property type="entry name" value="2-MeCitrate/Citrate_synth_II"/>
</dbReference>
<evidence type="ECO:0000256" key="4">
    <source>
        <dbReference type="ARBA" id="ARBA00022679"/>
    </source>
</evidence>
<evidence type="ECO:0000256" key="7">
    <source>
        <dbReference type="PIRSR" id="PIRSR001369-1"/>
    </source>
</evidence>
<dbReference type="GO" id="GO:0005975">
    <property type="term" value="P:carbohydrate metabolic process"/>
    <property type="evidence" value="ECO:0007669"/>
    <property type="project" value="TreeGrafter"/>
</dbReference>
<dbReference type="AlphaFoldDB" id="A0A143Y8S1"/>
<dbReference type="InterPro" id="IPR024176">
    <property type="entry name" value="Citrate_synthase_bac-typ"/>
</dbReference>
<dbReference type="NCBIfam" id="TIGR01800">
    <property type="entry name" value="cit_synth_II"/>
    <property type="match status" value="1"/>
</dbReference>
<dbReference type="RefSeq" id="WP_087030368.1">
    <property type="nucleotide sequence ID" value="NZ_FJNE01000001.1"/>
</dbReference>
<dbReference type="InterPro" id="IPR019810">
    <property type="entry name" value="Citrate_synthase_AS"/>
</dbReference>
<evidence type="ECO:0000313" key="10">
    <source>
        <dbReference type="Proteomes" id="UP000242754"/>
    </source>
</evidence>
<organism evidence="9 10">
    <name type="scientific">Trichococcus palustris</name>
    <dbReference type="NCBI Taxonomy" id="140314"/>
    <lineage>
        <taxon>Bacteria</taxon>
        <taxon>Bacillati</taxon>
        <taxon>Bacillota</taxon>
        <taxon>Bacilli</taxon>
        <taxon>Lactobacillales</taxon>
        <taxon>Carnobacteriaceae</taxon>
        <taxon>Trichococcus</taxon>
    </lineage>
</organism>
<dbReference type="InterPro" id="IPR016142">
    <property type="entry name" value="Citrate_synth-like_lrg_a-sub"/>
</dbReference>
<dbReference type="SUPFAM" id="SSF48256">
    <property type="entry name" value="Citrate synthase"/>
    <property type="match status" value="1"/>
</dbReference>
<dbReference type="OrthoDB" id="9800864at2"/>
<comment type="catalytic activity">
    <reaction evidence="5">
        <text>oxaloacetate + acetyl-CoA + H2O = citrate + CoA + H(+)</text>
        <dbReference type="Rhea" id="RHEA:16845"/>
        <dbReference type="ChEBI" id="CHEBI:15377"/>
        <dbReference type="ChEBI" id="CHEBI:15378"/>
        <dbReference type="ChEBI" id="CHEBI:16452"/>
        <dbReference type="ChEBI" id="CHEBI:16947"/>
        <dbReference type="ChEBI" id="CHEBI:57287"/>
        <dbReference type="ChEBI" id="CHEBI:57288"/>
        <dbReference type="EC" id="2.3.3.16"/>
    </reaction>
</comment>
<feature type="active site" evidence="7">
    <location>
        <position position="311"/>
    </location>
</feature>
<dbReference type="GO" id="GO:0006099">
    <property type="term" value="P:tricarboxylic acid cycle"/>
    <property type="evidence" value="ECO:0007669"/>
    <property type="project" value="UniProtKB-UniPathway"/>
</dbReference>
<dbReference type="STRING" id="140314.SAMN04488076_10314"/>
<protein>
    <recommendedName>
        <fullName evidence="6">Citrate synthase</fullName>
    </recommendedName>
</protein>
<evidence type="ECO:0000256" key="5">
    <source>
        <dbReference type="ARBA" id="ARBA00049288"/>
    </source>
</evidence>
<keyword evidence="4 6" id="KW-0808">Transferase</keyword>
<dbReference type="PROSITE" id="PS00480">
    <property type="entry name" value="CITRATE_SYNTHASE"/>
    <property type="match status" value="1"/>
</dbReference>
<dbReference type="GO" id="GO:0036440">
    <property type="term" value="F:citrate synthase activity"/>
    <property type="evidence" value="ECO:0007669"/>
    <property type="project" value="UniProtKB-EC"/>
</dbReference>
<comment type="similarity">
    <text evidence="2 6 8">Belongs to the citrate synthase family.</text>
</comment>
<dbReference type="UniPathway" id="UPA00223"/>
<reference evidence="9 10" key="1">
    <citation type="submission" date="2016-02" db="EMBL/GenBank/DDBJ databases">
        <authorList>
            <person name="Wen L."/>
            <person name="He K."/>
            <person name="Yang H."/>
        </authorList>
    </citation>
    <scope>NUCLEOTIDE SEQUENCE [LARGE SCALE GENOMIC DNA]</scope>
    <source>
        <strain evidence="9">Trichococcus palustris</strain>
    </source>
</reference>
<evidence type="ECO:0000256" key="1">
    <source>
        <dbReference type="ARBA" id="ARBA00004751"/>
    </source>
</evidence>
<dbReference type="InterPro" id="IPR002020">
    <property type="entry name" value="Citrate_synthase"/>
</dbReference>
<evidence type="ECO:0000256" key="8">
    <source>
        <dbReference type="RuleBase" id="RU003406"/>
    </source>
</evidence>
<dbReference type="PRINTS" id="PR00143">
    <property type="entry name" value="CITRTSNTHASE"/>
</dbReference>
<accession>A0A143Y8S1</accession>
<gene>
    <name evidence="9" type="ORF">Tpal_306</name>
</gene>
<sequence>MEVHKGLADVVVSETSLSAIVEGNLSYVGYNIDELVEKNVTFEEIVFLLWNLRMPTRKEYDQLCEDLHEHMALSESVVACLKIQCRQNLHPMSVLRTTVSLLGVFDPYAEDTDKRSVYIQAVSIQAKIPTIIAAFARLRRGLDPIAPRKDLSFVANFLYMMTGEEANPELIEAFNHVMVLHADHDLNASTFTARVAASTLTDVYSCITGAIGALKGPLHGGANERVFDMLSEISESDPIDVPGYLKKKLDNKEKIMGFGHRVYKTEDPRKKHLKRMAEQLSKDFGKEALYSLSCEVEEYLLKEKGLIPNVDFYSATVYHCFGIEHDLFTLLFAMSRVSGWLGHVFEQQREDTLIRPRSKYVGPTNLSYTPMDEEEHIGGDRK</sequence>
<evidence type="ECO:0000313" key="9">
    <source>
        <dbReference type="EMBL" id="CZQ82319.1"/>
    </source>
</evidence>
<keyword evidence="10" id="KW-1185">Reference proteome</keyword>
<dbReference type="InterPro" id="IPR036969">
    <property type="entry name" value="Citrate_synthase_sf"/>
</dbReference>
<evidence type="ECO:0000256" key="6">
    <source>
        <dbReference type="PIRNR" id="PIRNR001369"/>
    </source>
</evidence>
<feature type="active site" evidence="7">
    <location>
        <position position="260"/>
    </location>
</feature>
<dbReference type="Gene3D" id="1.10.580.10">
    <property type="entry name" value="Citrate Synthase, domain 1"/>
    <property type="match status" value="1"/>
</dbReference>
<dbReference type="Gene3D" id="1.10.230.10">
    <property type="entry name" value="Cytochrome P450-Terp, domain 2"/>
    <property type="match status" value="1"/>
</dbReference>
<keyword evidence="3" id="KW-0816">Tricarboxylic acid cycle</keyword>